<organism evidence="2 3">
    <name type="scientific">Thalassococcus arenae</name>
    <dbReference type="NCBI Taxonomy" id="2851652"/>
    <lineage>
        <taxon>Bacteria</taxon>
        <taxon>Pseudomonadati</taxon>
        <taxon>Pseudomonadota</taxon>
        <taxon>Alphaproteobacteria</taxon>
        <taxon>Rhodobacterales</taxon>
        <taxon>Roseobacteraceae</taxon>
        <taxon>Thalassococcus</taxon>
    </lineage>
</organism>
<dbReference type="EMBL" id="JAHRWL010000001">
    <property type="protein sequence ID" value="MBV2359962.1"/>
    <property type="molecule type" value="Genomic_DNA"/>
</dbReference>
<evidence type="ECO:0000256" key="1">
    <source>
        <dbReference type="HAMAP-Rule" id="MF_00048"/>
    </source>
</evidence>
<accession>A0ABS6N7G8</accession>
<proteinExistence type="inferred from homology"/>
<dbReference type="Pfam" id="PF02021">
    <property type="entry name" value="UPF0102"/>
    <property type="match status" value="1"/>
</dbReference>
<dbReference type="PANTHER" id="PTHR34039:SF1">
    <property type="entry name" value="UPF0102 PROTEIN YRAN"/>
    <property type="match status" value="1"/>
</dbReference>
<evidence type="ECO:0000313" key="3">
    <source>
        <dbReference type="Proteomes" id="UP001166293"/>
    </source>
</evidence>
<dbReference type="Proteomes" id="UP001166293">
    <property type="component" value="Unassembled WGS sequence"/>
</dbReference>
<comment type="similarity">
    <text evidence="1">Belongs to the UPF0102 family.</text>
</comment>
<evidence type="ECO:0000313" key="2">
    <source>
        <dbReference type="EMBL" id="MBV2359962.1"/>
    </source>
</evidence>
<sequence length="141" mass="15544">MQLAFDFSQPVAAASGRAVADDRRARGRRGYHAGLSAEECVARDYQRRGYRVARQRWRGKGGELDLVLEDGDGLVFVEVKASRDFDRAVARVTPRQQARLCRAAEEFLGGMPRGSLTPVRFDVALVDGRGAIRVIENALAP</sequence>
<reference evidence="2" key="1">
    <citation type="submission" date="2021-06" db="EMBL/GenBank/DDBJ databases">
        <title>Thalassococcus sp. CAU 1522 isolated from sea sand, Republic of Korea.</title>
        <authorList>
            <person name="Kim W."/>
        </authorList>
    </citation>
    <scope>NUCLEOTIDE SEQUENCE</scope>
    <source>
        <strain evidence="2">CAU 1522</strain>
    </source>
</reference>
<dbReference type="HAMAP" id="MF_00048">
    <property type="entry name" value="UPF0102"/>
    <property type="match status" value="1"/>
</dbReference>
<comment type="caution">
    <text evidence="2">The sequence shown here is derived from an EMBL/GenBank/DDBJ whole genome shotgun (WGS) entry which is preliminary data.</text>
</comment>
<dbReference type="InterPro" id="IPR003509">
    <property type="entry name" value="UPF0102_YraN-like"/>
</dbReference>
<dbReference type="PANTHER" id="PTHR34039">
    <property type="entry name" value="UPF0102 PROTEIN YRAN"/>
    <property type="match status" value="1"/>
</dbReference>
<dbReference type="RefSeq" id="WP_217778375.1">
    <property type="nucleotide sequence ID" value="NZ_JAHRWL010000001.1"/>
</dbReference>
<gene>
    <name evidence="2" type="ORF">KUH32_09260</name>
</gene>
<keyword evidence="3" id="KW-1185">Reference proteome</keyword>
<protein>
    <recommendedName>
        <fullName evidence="1">UPF0102 protein KUH32_09260</fullName>
    </recommendedName>
</protein>
<name>A0ABS6N7G8_9RHOB</name>